<dbReference type="NCBIfam" id="TIGR00081">
    <property type="entry name" value="purC"/>
    <property type="match status" value="1"/>
</dbReference>
<feature type="domain" description="SAICAR synthetase/ADE2 N-terminal" evidence="7">
    <location>
        <begin position="16"/>
        <end position="253"/>
    </location>
</feature>
<keyword evidence="5 6" id="KW-0067">ATP-binding</keyword>
<dbReference type="UniPathway" id="UPA00074">
    <property type="reaction ID" value="UER00131"/>
</dbReference>
<dbReference type="InterPro" id="IPR001636">
    <property type="entry name" value="SAICAR_synth"/>
</dbReference>
<protein>
    <recommendedName>
        <fullName evidence="6">Phosphoribosylaminoimidazole-succinocarboxamide synthase</fullName>
        <ecNumber evidence="6">6.3.2.6</ecNumber>
    </recommendedName>
    <alternativeName>
        <fullName evidence="6">SAICAR synthetase</fullName>
    </alternativeName>
</protein>
<evidence type="ECO:0000256" key="4">
    <source>
        <dbReference type="ARBA" id="ARBA00022755"/>
    </source>
</evidence>
<dbReference type="GO" id="GO:0005737">
    <property type="term" value="C:cytoplasm"/>
    <property type="evidence" value="ECO:0007669"/>
    <property type="project" value="TreeGrafter"/>
</dbReference>
<evidence type="ECO:0000313" key="8">
    <source>
        <dbReference type="EMBL" id="QNO55529.1"/>
    </source>
</evidence>
<dbReference type="GO" id="GO:0005524">
    <property type="term" value="F:ATP binding"/>
    <property type="evidence" value="ECO:0007669"/>
    <property type="project" value="UniProtKB-KW"/>
</dbReference>
<evidence type="ECO:0000256" key="6">
    <source>
        <dbReference type="HAMAP-Rule" id="MF_00137"/>
    </source>
</evidence>
<dbReference type="HAMAP" id="MF_00137">
    <property type="entry name" value="SAICAR_synth"/>
    <property type="match status" value="1"/>
</dbReference>
<dbReference type="Gene3D" id="3.30.470.20">
    <property type="entry name" value="ATP-grasp fold, B domain"/>
    <property type="match status" value="1"/>
</dbReference>
<comment type="pathway">
    <text evidence="1 6">Purine metabolism; IMP biosynthesis via de novo pathway; 5-amino-1-(5-phospho-D-ribosyl)imidazole-4-carboxamide from 5-amino-1-(5-phospho-D-ribosyl)imidazole-4-carboxylate: step 1/2.</text>
</comment>
<dbReference type="InterPro" id="IPR028923">
    <property type="entry name" value="SAICAR_synt/ADE2_N"/>
</dbReference>
<dbReference type="EC" id="6.3.2.6" evidence="6"/>
<keyword evidence="4 6" id="KW-0658">Purine biosynthesis</keyword>
<keyword evidence="3 6" id="KW-0547">Nucleotide-binding</keyword>
<dbReference type="PANTHER" id="PTHR43700">
    <property type="entry name" value="PHOSPHORIBOSYLAMINOIMIDAZOLE-SUCCINOCARBOXAMIDE SYNTHASE"/>
    <property type="match status" value="1"/>
</dbReference>
<evidence type="ECO:0000256" key="3">
    <source>
        <dbReference type="ARBA" id="ARBA00022741"/>
    </source>
</evidence>
<accession>A0A7G9Z5J5</accession>
<keyword evidence="2 6" id="KW-0436">Ligase</keyword>
<dbReference type="Pfam" id="PF01259">
    <property type="entry name" value="SAICAR_synt"/>
    <property type="match status" value="1"/>
</dbReference>
<gene>
    <name evidence="6 8" type="primary">purC</name>
    <name evidence="8" type="ORF">IBJMOJJD_00014</name>
</gene>
<sequence>MGSVKDLLVIAQPTKNKPGTAQFVFSDRYSVFDWGEMPDLIQDKGAAICITTAYFFEKLEEMGIPTHYRGLVEEDEIKRLADLKSPQSRMELNLLQVLKPRIIGDTYDYSIYKEERTNILIPLEIIYRNSLPEGSSVFRRLKAGSLSLEDIGLDKMPYPGQVLERPVLDVSTKLEASDRYINWNDAKELAGLSEAELEEIVSITLRINELITREARRAGLTNEDGKLEFGFDEARNLTLVDTLGTLDECRFTYDGLPVSKEIARIFYRNTNWYDAVEAAKKDDKVGWNDLVAIEPPALPLALRDAISMLYKASCNEMTHRIWFDDVPAMKEILEEIRVILDSVVNS</sequence>
<proteinExistence type="inferred from homology"/>
<comment type="similarity">
    <text evidence="6">Belongs to the SAICAR synthetase family.</text>
</comment>
<dbReference type="Gene3D" id="3.30.200.20">
    <property type="entry name" value="Phosphorylase Kinase, domain 1"/>
    <property type="match status" value="1"/>
</dbReference>
<dbReference type="SUPFAM" id="SSF56104">
    <property type="entry name" value="SAICAR synthase-like"/>
    <property type="match status" value="1"/>
</dbReference>
<dbReference type="PANTHER" id="PTHR43700:SF1">
    <property type="entry name" value="PHOSPHORIBOSYLAMINOIMIDAZOLE-SUCCINOCARBOXAMIDE SYNTHASE"/>
    <property type="match status" value="1"/>
</dbReference>
<dbReference type="GO" id="GO:0006189">
    <property type="term" value="P:'de novo' IMP biosynthetic process"/>
    <property type="evidence" value="ECO:0007669"/>
    <property type="project" value="UniProtKB-UniRule"/>
</dbReference>
<dbReference type="GO" id="GO:0004639">
    <property type="term" value="F:phosphoribosylaminoimidazolesuccinocarboxamide synthase activity"/>
    <property type="evidence" value="ECO:0007669"/>
    <property type="project" value="UniProtKB-UniRule"/>
</dbReference>
<evidence type="ECO:0000256" key="5">
    <source>
        <dbReference type="ARBA" id="ARBA00022840"/>
    </source>
</evidence>
<dbReference type="EMBL" id="MT631617">
    <property type="protein sequence ID" value="QNO55529.1"/>
    <property type="molecule type" value="Genomic_DNA"/>
</dbReference>
<reference evidence="8" key="1">
    <citation type="submission" date="2020-06" db="EMBL/GenBank/DDBJ databases">
        <title>Unique genomic features of the anaerobic methanotrophic archaea.</title>
        <authorList>
            <person name="Chadwick G.L."/>
            <person name="Skennerton C.T."/>
            <person name="Laso-Perez R."/>
            <person name="Leu A.O."/>
            <person name="Speth D.R."/>
            <person name="Yu H."/>
            <person name="Morgan-Lang C."/>
            <person name="Hatzenpichler R."/>
            <person name="Goudeau D."/>
            <person name="Malmstrom R."/>
            <person name="Brazelton W.J."/>
            <person name="Woyke T."/>
            <person name="Hallam S.J."/>
            <person name="Tyson G.W."/>
            <person name="Wegener G."/>
            <person name="Boetius A."/>
            <person name="Orphan V."/>
        </authorList>
    </citation>
    <scope>NUCLEOTIDE SEQUENCE</scope>
</reference>
<evidence type="ECO:0000256" key="2">
    <source>
        <dbReference type="ARBA" id="ARBA00022598"/>
    </source>
</evidence>
<organism evidence="8">
    <name type="scientific">Candidatus Methanophaga sp. ANME-1 ERB7</name>
    <dbReference type="NCBI Taxonomy" id="2759913"/>
    <lineage>
        <taxon>Archaea</taxon>
        <taxon>Methanobacteriati</taxon>
        <taxon>Methanobacteriota</taxon>
        <taxon>Stenosarchaea group</taxon>
        <taxon>Methanomicrobia</taxon>
        <taxon>Candidatus Methanophagales</taxon>
        <taxon>Candidatus Methanophagaceae</taxon>
        <taxon>Candidatus Methanophaga</taxon>
    </lineage>
</organism>
<dbReference type="AlphaFoldDB" id="A0A7G9Z5J5"/>
<comment type="catalytic activity">
    <reaction evidence="6">
        <text>5-amino-1-(5-phospho-D-ribosyl)imidazole-4-carboxylate + L-aspartate + ATP = (2S)-2-[5-amino-1-(5-phospho-beta-D-ribosyl)imidazole-4-carboxamido]succinate + ADP + phosphate + 2 H(+)</text>
        <dbReference type="Rhea" id="RHEA:22628"/>
        <dbReference type="ChEBI" id="CHEBI:15378"/>
        <dbReference type="ChEBI" id="CHEBI:29991"/>
        <dbReference type="ChEBI" id="CHEBI:30616"/>
        <dbReference type="ChEBI" id="CHEBI:43474"/>
        <dbReference type="ChEBI" id="CHEBI:58443"/>
        <dbReference type="ChEBI" id="CHEBI:77657"/>
        <dbReference type="ChEBI" id="CHEBI:456216"/>
        <dbReference type="EC" id="6.3.2.6"/>
    </reaction>
</comment>
<evidence type="ECO:0000259" key="7">
    <source>
        <dbReference type="Pfam" id="PF01259"/>
    </source>
</evidence>
<evidence type="ECO:0000256" key="1">
    <source>
        <dbReference type="ARBA" id="ARBA00004672"/>
    </source>
</evidence>
<name>A0A7G9Z5J5_9EURY</name>